<reference evidence="1" key="1">
    <citation type="journal article" date="2020" name="mSystems">
        <title>Genome- and Community-Level Interaction Insights into Carbon Utilization and Element Cycling Functions of Hydrothermarchaeota in Hydrothermal Sediment.</title>
        <authorList>
            <person name="Zhou Z."/>
            <person name="Liu Y."/>
            <person name="Xu W."/>
            <person name="Pan J."/>
            <person name="Luo Z.H."/>
            <person name="Li M."/>
        </authorList>
    </citation>
    <scope>NUCLEOTIDE SEQUENCE [LARGE SCALE GENOMIC DNA]</scope>
    <source>
        <strain evidence="1">HyVt-80</strain>
    </source>
</reference>
<dbReference type="EMBL" id="DRTH01000257">
    <property type="protein sequence ID" value="HHF08960.1"/>
    <property type="molecule type" value="Genomic_DNA"/>
</dbReference>
<dbReference type="AlphaFoldDB" id="A0A7C5DVK0"/>
<accession>A0A7C5DVK0</accession>
<protein>
    <submittedName>
        <fullName evidence="1">Uncharacterized protein</fullName>
    </submittedName>
</protein>
<sequence length="103" mass="11789">MCKRKKGNSTVFGVSLLMLILLALMSTYSLSLIKESSAVVRLRLENAKKLITVDSALKVLNFSKNHEEAVTLELNGYTIRTYKDGKKWYVEISNDRIREIYSE</sequence>
<evidence type="ECO:0000313" key="1">
    <source>
        <dbReference type="EMBL" id="HHF08960.1"/>
    </source>
</evidence>
<dbReference type="Proteomes" id="UP000886129">
    <property type="component" value="Unassembled WGS sequence"/>
</dbReference>
<organism evidence="1">
    <name type="scientific">Kosmotoga arenicorallina</name>
    <dbReference type="NCBI Taxonomy" id="688066"/>
    <lineage>
        <taxon>Bacteria</taxon>
        <taxon>Thermotogati</taxon>
        <taxon>Thermotogota</taxon>
        <taxon>Thermotogae</taxon>
        <taxon>Kosmotogales</taxon>
        <taxon>Kosmotogaceae</taxon>
        <taxon>Kosmotoga</taxon>
    </lineage>
</organism>
<comment type="caution">
    <text evidence="1">The sequence shown here is derived from an EMBL/GenBank/DDBJ whole genome shotgun (WGS) entry which is preliminary data.</text>
</comment>
<gene>
    <name evidence="1" type="ORF">ENL26_04270</name>
</gene>
<proteinExistence type="predicted"/>
<name>A0A7C5DVK0_9BACT</name>